<dbReference type="Gene3D" id="1.10.10.60">
    <property type="entry name" value="Homeodomain-like"/>
    <property type="match status" value="1"/>
</dbReference>
<gene>
    <name evidence="5" type="ORF">DDF65_06115</name>
</gene>
<accession>A0A2T9JQK1</accession>
<evidence type="ECO:0000256" key="3">
    <source>
        <dbReference type="ARBA" id="ARBA00023163"/>
    </source>
</evidence>
<dbReference type="InterPro" id="IPR050204">
    <property type="entry name" value="AraC_XylS_family_regulators"/>
</dbReference>
<feature type="domain" description="HTH araC/xylS-type" evidence="4">
    <location>
        <begin position="65"/>
        <end position="163"/>
    </location>
</feature>
<dbReference type="Pfam" id="PF12833">
    <property type="entry name" value="HTH_18"/>
    <property type="match status" value="1"/>
</dbReference>
<dbReference type="SMART" id="SM00342">
    <property type="entry name" value="HTH_ARAC"/>
    <property type="match status" value="1"/>
</dbReference>
<dbReference type="PROSITE" id="PS01124">
    <property type="entry name" value="HTH_ARAC_FAMILY_2"/>
    <property type="match status" value="1"/>
</dbReference>
<dbReference type="InterPro" id="IPR018060">
    <property type="entry name" value="HTH_AraC"/>
</dbReference>
<keyword evidence="2" id="KW-0238">DNA-binding</keyword>
<dbReference type="GO" id="GO:0003700">
    <property type="term" value="F:DNA-binding transcription factor activity"/>
    <property type="evidence" value="ECO:0007669"/>
    <property type="project" value="InterPro"/>
</dbReference>
<name>A0A2T9JQK1_9CAUL</name>
<dbReference type="AlphaFoldDB" id="A0A2T9JQK1"/>
<proteinExistence type="predicted"/>
<dbReference type="SUPFAM" id="SSF46689">
    <property type="entry name" value="Homeodomain-like"/>
    <property type="match status" value="2"/>
</dbReference>
<evidence type="ECO:0000259" key="4">
    <source>
        <dbReference type="PROSITE" id="PS01124"/>
    </source>
</evidence>
<dbReference type="PANTHER" id="PTHR46796:SF14">
    <property type="entry name" value="TRANSCRIPTIONAL REGULATORY PROTEIN"/>
    <property type="match status" value="1"/>
</dbReference>
<reference evidence="5 6" key="1">
    <citation type="submission" date="2018-04" db="EMBL/GenBank/DDBJ databases">
        <title>The genome sequence of Caulobacter sp. 736.</title>
        <authorList>
            <person name="Gao J."/>
            <person name="Sun J."/>
        </authorList>
    </citation>
    <scope>NUCLEOTIDE SEQUENCE [LARGE SCALE GENOMIC DNA]</scope>
    <source>
        <strain evidence="5 6">736</strain>
    </source>
</reference>
<evidence type="ECO:0000313" key="5">
    <source>
        <dbReference type="EMBL" id="PVM85995.1"/>
    </source>
</evidence>
<dbReference type="GO" id="GO:0043565">
    <property type="term" value="F:sequence-specific DNA binding"/>
    <property type="evidence" value="ECO:0007669"/>
    <property type="project" value="InterPro"/>
</dbReference>
<organism evidence="5 6">
    <name type="scientific">Caulobacter radicis</name>
    <dbReference type="NCBI Taxonomy" id="2172650"/>
    <lineage>
        <taxon>Bacteria</taxon>
        <taxon>Pseudomonadati</taxon>
        <taxon>Pseudomonadota</taxon>
        <taxon>Alphaproteobacteria</taxon>
        <taxon>Caulobacterales</taxon>
        <taxon>Caulobacteraceae</taxon>
        <taxon>Caulobacter</taxon>
    </lineage>
</organism>
<evidence type="ECO:0000256" key="1">
    <source>
        <dbReference type="ARBA" id="ARBA00023015"/>
    </source>
</evidence>
<evidence type="ECO:0000313" key="6">
    <source>
        <dbReference type="Proteomes" id="UP000244913"/>
    </source>
</evidence>
<keyword evidence="3" id="KW-0804">Transcription</keyword>
<dbReference type="InterPro" id="IPR009057">
    <property type="entry name" value="Homeodomain-like_sf"/>
</dbReference>
<sequence length="175" mass="19538">MEPAINFTTSSGSYRLVAGLLVAALDELAPDQSEIRAKLARAIQLVGGAPTPLVHSGGFAPWQSKRIETHISQNLETQLRLDDLAAMVRVSRSHFSRAFKKSFRQCFSRYVMSLRLERARMLLVNTEAPISQVALACGLTDQPHLTRLFHREYGAPPNAWRRAHSQMRQAAEKTA</sequence>
<keyword evidence="6" id="KW-1185">Reference proteome</keyword>
<protein>
    <submittedName>
        <fullName evidence="5">AraC family transcriptional regulator</fullName>
    </submittedName>
</protein>
<evidence type="ECO:0000256" key="2">
    <source>
        <dbReference type="ARBA" id="ARBA00023125"/>
    </source>
</evidence>
<dbReference type="PANTHER" id="PTHR46796">
    <property type="entry name" value="HTH-TYPE TRANSCRIPTIONAL ACTIVATOR RHAS-RELATED"/>
    <property type="match status" value="1"/>
</dbReference>
<keyword evidence="1" id="KW-0805">Transcription regulation</keyword>
<comment type="caution">
    <text evidence="5">The sequence shown here is derived from an EMBL/GenBank/DDBJ whole genome shotgun (WGS) entry which is preliminary data.</text>
</comment>
<dbReference type="EMBL" id="QDKP01000017">
    <property type="protein sequence ID" value="PVM85995.1"/>
    <property type="molecule type" value="Genomic_DNA"/>
</dbReference>
<dbReference type="RefSeq" id="WP_116565536.1">
    <property type="nucleotide sequence ID" value="NZ_QDKP01000017.1"/>
</dbReference>
<dbReference type="Proteomes" id="UP000244913">
    <property type="component" value="Unassembled WGS sequence"/>
</dbReference>